<dbReference type="InterPro" id="IPR029063">
    <property type="entry name" value="SAM-dependent_MTases_sf"/>
</dbReference>
<organism evidence="3 4">
    <name type="scientific">Zasmidium cellare ATCC 36951</name>
    <dbReference type="NCBI Taxonomy" id="1080233"/>
    <lineage>
        <taxon>Eukaryota</taxon>
        <taxon>Fungi</taxon>
        <taxon>Dikarya</taxon>
        <taxon>Ascomycota</taxon>
        <taxon>Pezizomycotina</taxon>
        <taxon>Dothideomycetes</taxon>
        <taxon>Dothideomycetidae</taxon>
        <taxon>Mycosphaerellales</taxon>
        <taxon>Mycosphaerellaceae</taxon>
        <taxon>Zasmidium</taxon>
    </lineage>
</organism>
<dbReference type="GO" id="GO:0016740">
    <property type="term" value="F:transferase activity"/>
    <property type="evidence" value="ECO:0007669"/>
    <property type="project" value="UniProtKB-KW"/>
</dbReference>
<dbReference type="OrthoDB" id="540004at2759"/>
<keyword evidence="1" id="KW-0808">Transferase</keyword>
<gene>
    <name evidence="3" type="ORF">M409DRAFT_23617</name>
</gene>
<sequence length="137" mass="14998">MTTPNPKDLVKTSYDSIAPAYFNFITKLPSPKLLWVDKLLDNLTSTSNVLELGCGNGMSGTLPLAEKVRRVVANDISTAQIEIAKGKLAGRGNVEFLEGDMTGLQFEEGSFDAIMALHSIFHLPREEQPVMLGLVYK</sequence>
<dbReference type="GeneID" id="54560139"/>
<accession>A0A6A6CKE4</accession>
<dbReference type="Gene3D" id="3.40.50.150">
    <property type="entry name" value="Vaccinia Virus protein VP39"/>
    <property type="match status" value="1"/>
</dbReference>
<dbReference type="CDD" id="cd02440">
    <property type="entry name" value="AdoMet_MTases"/>
    <property type="match status" value="1"/>
</dbReference>
<proteinExistence type="predicted"/>
<dbReference type="EMBL" id="ML993598">
    <property type="protein sequence ID" value="KAF2165886.1"/>
    <property type="molecule type" value="Genomic_DNA"/>
</dbReference>
<protein>
    <recommendedName>
        <fullName evidence="2">Methyltransferase domain-containing protein</fullName>
    </recommendedName>
</protein>
<dbReference type="PANTHER" id="PTHR43861">
    <property type="entry name" value="TRANS-ACONITATE 2-METHYLTRANSFERASE-RELATED"/>
    <property type="match status" value="1"/>
</dbReference>
<evidence type="ECO:0000256" key="1">
    <source>
        <dbReference type="ARBA" id="ARBA00022679"/>
    </source>
</evidence>
<reference evidence="3" key="1">
    <citation type="journal article" date="2020" name="Stud. Mycol.">
        <title>101 Dothideomycetes genomes: a test case for predicting lifestyles and emergence of pathogens.</title>
        <authorList>
            <person name="Haridas S."/>
            <person name="Albert R."/>
            <person name="Binder M."/>
            <person name="Bloem J."/>
            <person name="Labutti K."/>
            <person name="Salamov A."/>
            <person name="Andreopoulos B."/>
            <person name="Baker S."/>
            <person name="Barry K."/>
            <person name="Bills G."/>
            <person name="Bluhm B."/>
            <person name="Cannon C."/>
            <person name="Castanera R."/>
            <person name="Culley D."/>
            <person name="Daum C."/>
            <person name="Ezra D."/>
            <person name="Gonzalez J."/>
            <person name="Henrissat B."/>
            <person name="Kuo A."/>
            <person name="Liang C."/>
            <person name="Lipzen A."/>
            <person name="Lutzoni F."/>
            <person name="Magnuson J."/>
            <person name="Mondo S."/>
            <person name="Nolan M."/>
            <person name="Ohm R."/>
            <person name="Pangilinan J."/>
            <person name="Park H.-J."/>
            <person name="Ramirez L."/>
            <person name="Alfaro M."/>
            <person name="Sun H."/>
            <person name="Tritt A."/>
            <person name="Yoshinaga Y."/>
            <person name="Zwiers L.-H."/>
            <person name="Turgeon B."/>
            <person name="Goodwin S."/>
            <person name="Spatafora J."/>
            <person name="Crous P."/>
            <person name="Grigoriev I."/>
        </authorList>
    </citation>
    <scope>NUCLEOTIDE SEQUENCE</scope>
    <source>
        <strain evidence="3">ATCC 36951</strain>
    </source>
</reference>
<name>A0A6A6CKE4_ZASCE</name>
<dbReference type="RefSeq" id="XP_033666775.1">
    <property type="nucleotide sequence ID" value="XM_033806867.1"/>
</dbReference>
<dbReference type="Pfam" id="PF13649">
    <property type="entry name" value="Methyltransf_25"/>
    <property type="match status" value="1"/>
</dbReference>
<keyword evidence="4" id="KW-1185">Reference proteome</keyword>
<dbReference type="SUPFAM" id="SSF53335">
    <property type="entry name" value="S-adenosyl-L-methionine-dependent methyltransferases"/>
    <property type="match status" value="1"/>
</dbReference>
<dbReference type="AlphaFoldDB" id="A0A6A6CKE4"/>
<feature type="domain" description="Methyltransferase" evidence="2">
    <location>
        <begin position="49"/>
        <end position="132"/>
    </location>
</feature>
<evidence type="ECO:0000259" key="2">
    <source>
        <dbReference type="Pfam" id="PF13649"/>
    </source>
</evidence>
<evidence type="ECO:0000313" key="3">
    <source>
        <dbReference type="EMBL" id="KAF2165886.1"/>
    </source>
</evidence>
<evidence type="ECO:0000313" key="4">
    <source>
        <dbReference type="Proteomes" id="UP000799537"/>
    </source>
</evidence>
<dbReference type="Proteomes" id="UP000799537">
    <property type="component" value="Unassembled WGS sequence"/>
</dbReference>
<dbReference type="InterPro" id="IPR041698">
    <property type="entry name" value="Methyltransf_25"/>
</dbReference>